<feature type="domain" description="TiaS C-terminal zinc ribbon" evidence="10">
    <location>
        <begin position="359"/>
        <end position="400"/>
    </location>
</feature>
<reference evidence="12" key="1">
    <citation type="submission" date="2019-11" db="EMBL/GenBank/DDBJ databases">
        <title>Lipid analysis of CO2-rich subsurface aquifers suggests an autotrophy-based deep biosphere with lysolipids enriched in CPR bacteria.</title>
        <authorList>
            <person name="Probst A.J."/>
            <person name="Elling F.J."/>
            <person name="Castelle C.J."/>
            <person name="Zhu Q."/>
            <person name="Elvert M."/>
            <person name="Birarda G."/>
            <person name="Holman H.-Y."/>
            <person name="Lane K.R."/>
            <person name="Ladd B."/>
            <person name="Ryan M.C."/>
            <person name="Woyke T."/>
            <person name="Hinrichs K.-U."/>
            <person name="Banfield J.F."/>
        </authorList>
    </citation>
    <scope>NUCLEOTIDE SEQUENCE</scope>
    <source>
        <strain evidence="11">CG_2015-01_33_1645</strain>
        <strain evidence="12">CG_2015-04_33_537</strain>
    </source>
</reference>
<dbReference type="GO" id="GO:0003676">
    <property type="term" value="F:nucleic acid binding"/>
    <property type="evidence" value="ECO:0007669"/>
    <property type="project" value="InterPro"/>
</dbReference>
<keyword evidence="3 6" id="KW-0819">tRNA processing</keyword>
<dbReference type="PANTHER" id="PTHR40705:SF2">
    <property type="entry name" value="DUF1743 DOMAIN-CONTAINING PROTEIN"/>
    <property type="match status" value="1"/>
</dbReference>
<dbReference type="Pfam" id="PF08489">
    <property type="entry name" value="TiaS_FLD"/>
    <property type="match status" value="1"/>
</dbReference>
<name>A0A8J7YVP5_9ARCH</name>
<evidence type="ECO:0000259" key="8">
    <source>
        <dbReference type="Pfam" id="PF08489"/>
    </source>
</evidence>
<dbReference type="Pfam" id="PF22641">
    <property type="entry name" value="TiaS_TCKD"/>
    <property type="match status" value="1"/>
</dbReference>
<dbReference type="GO" id="GO:0002101">
    <property type="term" value="P:tRNA wobble cytosine modification"/>
    <property type="evidence" value="ECO:0007669"/>
    <property type="project" value="UniProtKB-UniRule"/>
</dbReference>
<keyword evidence="5 6" id="KW-0067">ATP-binding</keyword>
<dbReference type="Proteomes" id="UP000738826">
    <property type="component" value="Unassembled WGS sequence"/>
</dbReference>
<dbReference type="Gene3D" id="2.40.50.1010">
    <property type="match status" value="1"/>
</dbReference>
<comment type="catalytic activity">
    <reaction evidence="6">
        <text>cytidine(34) in tRNA(Ile2) + agmatine + ATP + H2O = 2-agmatinylcytidine(34) in tRNA(Ile2) + AMP + 2 phosphate + 2 H(+)</text>
        <dbReference type="Rhea" id="RHEA:43608"/>
        <dbReference type="Rhea" id="RHEA-COMP:10625"/>
        <dbReference type="Rhea" id="RHEA-COMP:10626"/>
        <dbReference type="ChEBI" id="CHEBI:15377"/>
        <dbReference type="ChEBI" id="CHEBI:15378"/>
        <dbReference type="ChEBI" id="CHEBI:30616"/>
        <dbReference type="ChEBI" id="CHEBI:43474"/>
        <dbReference type="ChEBI" id="CHEBI:58145"/>
        <dbReference type="ChEBI" id="CHEBI:82748"/>
        <dbReference type="ChEBI" id="CHEBI:83545"/>
        <dbReference type="ChEBI" id="CHEBI:456215"/>
        <dbReference type="EC" id="6.3.4.22"/>
    </reaction>
</comment>
<dbReference type="HAMAP" id="MF_01892">
    <property type="entry name" value="tRNA_Ile2_agm2C_synt"/>
    <property type="match status" value="1"/>
</dbReference>
<dbReference type="InterPro" id="IPR055394">
    <property type="entry name" value="Zn_ribbon_TiaS"/>
</dbReference>
<evidence type="ECO:0000256" key="4">
    <source>
        <dbReference type="ARBA" id="ARBA00022741"/>
    </source>
</evidence>
<keyword evidence="2 6" id="KW-0436">Ligase</keyword>
<comment type="function">
    <text evidence="6">ATP-dependent agmatine transferase that catalyzes the formation of 2-agmatinylcytidine (agm2C) at the wobble position (C34) of tRNA(Ile2), converting the codon specificity from AUG to AUA.</text>
</comment>
<evidence type="ECO:0000313" key="11">
    <source>
        <dbReference type="EMBL" id="NCN64860.1"/>
    </source>
</evidence>
<dbReference type="AlphaFoldDB" id="A0A8J7YVP5"/>
<dbReference type="InterPro" id="IPR004365">
    <property type="entry name" value="NA-bd_OB_tRNA"/>
</dbReference>
<dbReference type="Gene3D" id="3.30.70.2200">
    <property type="match status" value="1"/>
</dbReference>
<comment type="similarity">
    <text evidence="6">Belongs to the TiaS family.</text>
</comment>
<evidence type="ECO:0000259" key="10">
    <source>
        <dbReference type="Pfam" id="PF23783"/>
    </source>
</evidence>
<dbReference type="Proteomes" id="UP000768163">
    <property type="component" value="Unassembled WGS sequence"/>
</dbReference>
<dbReference type="GO" id="GO:0005524">
    <property type="term" value="F:ATP binding"/>
    <property type="evidence" value="ECO:0007669"/>
    <property type="project" value="UniProtKB-KW"/>
</dbReference>
<evidence type="ECO:0000256" key="3">
    <source>
        <dbReference type="ARBA" id="ARBA00022694"/>
    </source>
</evidence>
<organism evidence="12 13">
    <name type="scientific">Candidatus Altarchaeum hamiconexum</name>
    <dbReference type="NCBI Taxonomy" id="1803513"/>
    <lineage>
        <taxon>Archaea</taxon>
        <taxon>Candidatus Altarchaeota</taxon>
        <taxon>Candidatus Altiarchaeia</taxon>
        <taxon>Candidatus Altarchaeales</taxon>
        <taxon>Candidatus Altarchaeaceae</taxon>
        <taxon>Candidatus Altarchaeum</taxon>
    </lineage>
</organism>
<dbReference type="InterPro" id="IPR024913">
    <property type="entry name" value="tRNA_Ile2__agm2C_synt"/>
</dbReference>
<keyword evidence="4 6" id="KW-0547">Nucleotide-binding</keyword>
<evidence type="ECO:0000313" key="13">
    <source>
        <dbReference type="Proteomes" id="UP000738826"/>
    </source>
</evidence>
<dbReference type="EMBL" id="JAACVF010000052">
    <property type="protein sequence ID" value="NCN64860.1"/>
    <property type="molecule type" value="Genomic_DNA"/>
</dbReference>
<evidence type="ECO:0000256" key="1">
    <source>
        <dbReference type="ARBA" id="ARBA00022490"/>
    </source>
</evidence>
<evidence type="ECO:0000259" key="9">
    <source>
        <dbReference type="Pfam" id="PF22641"/>
    </source>
</evidence>
<dbReference type="EC" id="6.3.4.22" evidence="6"/>
<gene>
    <name evidence="6" type="primary">tiaS</name>
    <name evidence="12" type="ORF">GW779_06010</name>
    <name evidence="11" type="ORF">GW910_02125</name>
</gene>
<evidence type="ECO:0000256" key="5">
    <source>
        <dbReference type="ARBA" id="ARBA00022840"/>
    </source>
</evidence>
<comment type="subcellular location">
    <subcellularLocation>
        <location evidence="6">Cytoplasm</location>
    </subcellularLocation>
</comment>
<dbReference type="GO" id="GO:0016879">
    <property type="term" value="F:ligase activity, forming carbon-nitrogen bonds"/>
    <property type="evidence" value="ECO:0007669"/>
    <property type="project" value="UniProtKB-UniRule"/>
</dbReference>
<comment type="caution">
    <text evidence="12">The sequence shown here is derived from an EMBL/GenBank/DDBJ whole genome shotgun (WGS) entry which is preliminary data.</text>
</comment>
<evidence type="ECO:0000256" key="2">
    <source>
        <dbReference type="ARBA" id="ARBA00022598"/>
    </source>
</evidence>
<sequence>MFIALDDTDSTEGMCTTYLTALILRKFRDMNLKVDRSGMPNLVRLNPNIPYKTRGNGACWFYIETEKSSGSEKEKIKRTVLNFLKKYSRFDDENTNPACLFLDDEIWTRNFEILNKFYKKAVSELCTIEEADRIADTIKVEIHKFKNGRGLIGCLACLGCDFSDLTYELLVYRTEKNFGTERRIDEESVFEMHKLFYPGTFDNVNTEEYKPVFMPHGKDPILCGIRGNGIEIVNKAFSVIKFKEEISFTQIFRTNQHTDAHLMSKKISRLKQHDAAIIEGTVTENPKRIAKGHTFFKISDDTAGITCAAYGVTKLKDIAINLINGDILRLYGGIETYKNTFNIEKIEILNLAKIYKKENPVCPKCNIRMKSEGKEKGFQCRKCKLRFKSDAAKFIETARNLKPGIYEVEPGHRRHLSKPLCRYKI</sequence>
<dbReference type="InterPro" id="IPR053870">
    <property type="entry name" value="TiaS-like_TCKD"/>
</dbReference>
<keyword evidence="1 6" id="KW-0963">Cytoplasm</keyword>
<dbReference type="Pfam" id="PF23783">
    <property type="entry name" value="Zn_ribbon_TiaS"/>
    <property type="match status" value="1"/>
</dbReference>
<dbReference type="Pfam" id="PF01336">
    <property type="entry name" value="tRNA_anti-codon"/>
    <property type="match status" value="1"/>
</dbReference>
<feature type="domain" description="TiaS-like TCKD" evidence="9">
    <location>
        <begin position="2"/>
        <end position="144"/>
    </location>
</feature>
<dbReference type="Gene3D" id="3.90.600.20">
    <property type="match status" value="1"/>
</dbReference>
<feature type="domain" description="TiaS FLD" evidence="8">
    <location>
        <begin position="148"/>
        <end position="261"/>
    </location>
</feature>
<accession>A0A8J7YVP5</accession>
<dbReference type="CDD" id="cd04482">
    <property type="entry name" value="RPA2_OBF_like"/>
    <property type="match status" value="1"/>
</dbReference>
<dbReference type="PANTHER" id="PTHR40705">
    <property type="entry name" value="TRNA(ILE2) 2-AGMATINYLCYTIDINE SYNTHETASE TIAS"/>
    <property type="match status" value="1"/>
</dbReference>
<dbReference type="EMBL" id="JAACQH010000133">
    <property type="protein sequence ID" value="NCS91934.1"/>
    <property type="molecule type" value="Genomic_DNA"/>
</dbReference>
<feature type="domain" description="OB" evidence="7">
    <location>
        <begin position="278"/>
        <end position="348"/>
    </location>
</feature>
<dbReference type="InterPro" id="IPR013696">
    <property type="entry name" value="TiaS_FLD"/>
</dbReference>
<evidence type="ECO:0000259" key="7">
    <source>
        <dbReference type="Pfam" id="PF01336"/>
    </source>
</evidence>
<evidence type="ECO:0000313" key="12">
    <source>
        <dbReference type="EMBL" id="NCS91934.1"/>
    </source>
</evidence>
<dbReference type="GO" id="GO:0005737">
    <property type="term" value="C:cytoplasm"/>
    <property type="evidence" value="ECO:0007669"/>
    <property type="project" value="UniProtKB-SubCell"/>
</dbReference>
<evidence type="ECO:0000256" key="6">
    <source>
        <dbReference type="HAMAP-Rule" id="MF_01892"/>
    </source>
</evidence>
<proteinExistence type="inferred from homology"/>
<protein>
    <recommendedName>
        <fullName evidence="6">tRNA(Ile2) 2-agmatinylcytidine synthetase TiaS</fullName>
        <shortName evidence="6">tRNA(Ile2)-agm2C synthetase</shortName>
        <ecNumber evidence="6">6.3.4.22</ecNumber>
    </recommendedName>
    <alternativeName>
        <fullName evidence="6">tRNA(Ile2) agmatidine synthetase</fullName>
    </alternativeName>
</protein>